<dbReference type="KEGG" id="cel:CELE_C33C12.4"/>
<dbReference type="InParanoid" id="O16576"/>
<dbReference type="Bgee" id="WBGene00016336">
    <property type="expression patterns" value="Expressed in embryo and 2 other cell types or tissues"/>
</dbReference>
<dbReference type="CTD" id="173573"/>
<sequence>MHCRLAFLLFIAQCAFGEITKLSEADQIKYMRRTIDDTKRLAEKANYTKLSFDAALESKVLKMACDDLESQLGARFFDAKHVTNEIAKIDGVTRIACIKTDCIYEAILPAVTIKYMCAFGYPEETTTVSSASFGTQRIVGCFFGILVFAVFNYFNL</sequence>
<proteinExistence type="evidence at protein level"/>
<gene>
    <name evidence="3 5" type="ORF">C33C12.4</name>
    <name evidence="3" type="ORF">CELE_C33C12.4</name>
</gene>
<dbReference type="PIR" id="T31960">
    <property type="entry name" value="T31960"/>
</dbReference>
<evidence type="ECO:0000313" key="5">
    <source>
        <dbReference type="WormBase" id="C33C12.4"/>
    </source>
</evidence>
<dbReference type="STRING" id="6239.C33C12.4.1"/>
<reference evidence="3 4" key="1">
    <citation type="journal article" date="1998" name="Science">
        <title>Genome sequence of the nematode C. elegans: a platform for investigating biology.</title>
        <authorList>
            <consortium name="The C. elegans sequencing consortium"/>
            <person name="Sulson J.E."/>
            <person name="Waterston R."/>
        </authorList>
    </citation>
    <scope>NUCLEOTIDE SEQUENCE [LARGE SCALE GENOMIC DNA]</scope>
    <source>
        <strain evidence="3 4">Bristol N2</strain>
    </source>
</reference>
<feature type="signal peptide" evidence="2">
    <location>
        <begin position="1"/>
        <end position="17"/>
    </location>
</feature>
<evidence type="ECO:0000256" key="1">
    <source>
        <dbReference type="SAM" id="Phobius"/>
    </source>
</evidence>
<keyword evidence="1" id="KW-1133">Transmembrane helix</keyword>
<dbReference type="PeptideAtlas" id="O16576"/>
<dbReference type="RefSeq" id="NP_494203.2">
    <property type="nucleotide sequence ID" value="NM_061802.4"/>
</dbReference>
<dbReference type="EMBL" id="BX284602">
    <property type="protein sequence ID" value="CCD66451.1"/>
    <property type="molecule type" value="Genomic_DNA"/>
</dbReference>
<keyword evidence="4" id="KW-1185">Reference proteome</keyword>
<evidence type="ECO:0007829" key="6">
    <source>
        <dbReference type="PeptideAtlas" id="O16576"/>
    </source>
</evidence>
<organism evidence="3 4">
    <name type="scientific">Caenorhabditis elegans</name>
    <dbReference type="NCBI Taxonomy" id="6239"/>
    <lineage>
        <taxon>Eukaryota</taxon>
        <taxon>Metazoa</taxon>
        <taxon>Ecdysozoa</taxon>
        <taxon>Nematoda</taxon>
        <taxon>Chromadorea</taxon>
        <taxon>Rhabditida</taxon>
        <taxon>Rhabditina</taxon>
        <taxon>Rhabditomorpha</taxon>
        <taxon>Rhabditoidea</taxon>
        <taxon>Rhabditidae</taxon>
        <taxon>Peloderinae</taxon>
        <taxon>Caenorhabditis</taxon>
    </lineage>
</organism>
<evidence type="ECO:0000256" key="2">
    <source>
        <dbReference type="SAM" id="SignalP"/>
    </source>
</evidence>
<keyword evidence="1" id="KW-0812">Transmembrane</keyword>
<dbReference type="AlphaFoldDB" id="O16576"/>
<evidence type="ECO:0000313" key="3">
    <source>
        <dbReference type="EMBL" id="CCD66451.1"/>
    </source>
</evidence>
<evidence type="ECO:0000313" key="4">
    <source>
        <dbReference type="Proteomes" id="UP000001940"/>
    </source>
</evidence>
<keyword evidence="1" id="KW-0472">Membrane</keyword>
<name>O16576_CAEEL</name>
<feature type="chain" id="PRO_5004157346" evidence="2">
    <location>
        <begin position="18"/>
        <end position="156"/>
    </location>
</feature>
<dbReference type="GeneID" id="173573"/>
<feature type="transmembrane region" description="Helical" evidence="1">
    <location>
        <begin position="137"/>
        <end position="154"/>
    </location>
</feature>
<dbReference type="Proteomes" id="UP000001940">
    <property type="component" value="Chromosome II"/>
</dbReference>
<dbReference type="HOGENOM" id="CLU_1688313_0_0_1"/>
<accession>O16576</accession>
<dbReference type="WormBase" id="C33C12.4">
    <property type="protein sequence ID" value="CE31429"/>
    <property type="gene ID" value="WBGene00016336"/>
</dbReference>
<keyword evidence="6" id="KW-1267">Proteomics identification</keyword>
<keyword evidence="2" id="KW-0732">Signal</keyword>
<dbReference type="UCSC" id="C33C12.4">
    <property type="organism name" value="c. elegans"/>
</dbReference>
<protein>
    <submittedName>
        <fullName evidence="3">Conserved secreted protein</fullName>
    </submittedName>
</protein>
<dbReference type="PaxDb" id="6239-C33C12.4"/>
<dbReference type="AGR" id="WB:WBGene00016336"/>